<feature type="domain" description="Tf2-1-like SH3-like" evidence="2">
    <location>
        <begin position="32"/>
        <end position="64"/>
    </location>
</feature>
<dbReference type="AlphaFoldDB" id="A0AAD4UT09"/>
<evidence type="ECO:0000313" key="4">
    <source>
        <dbReference type="Proteomes" id="UP001054821"/>
    </source>
</evidence>
<evidence type="ECO:0000313" key="3">
    <source>
        <dbReference type="EMBL" id="KAI5311728.1"/>
    </source>
</evidence>
<accession>A0AAD4UT09</accession>
<name>A0AAD4UT09_PRUDU</name>
<keyword evidence="4" id="KW-1185">Reference proteome</keyword>
<dbReference type="Pfam" id="PF24626">
    <property type="entry name" value="SH3_Tf2-1"/>
    <property type="match status" value="1"/>
</dbReference>
<comment type="caution">
    <text evidence="3">The sequence shown here is derived from an EMBL/GenBank/DDBJ whole genome shotgun (WGS) entry which is preliminary data.</text>
</comment>
<sequence length="128" mass="14246">MAKSAKQIGLHGKPTTEPNRPTLRFNCSAASTILTKINDNAYVVDLPPSMKISSTFNVADLYAFREDDPLYPKDNSGSSSSEVEGTDVEYMAELIEEQLDRLARCSTNEAQFVQVWARAQDRAHDLSF</sequence>
<evidence type="ECO:0000256" key="1">
    <source>
        <dbReference type="SAM" id="MobiDB-lite"/>
    </source>
</evidence>
<evidence type="ECO:0000259" key="2">
    <source>
        <dbReference type="Pfam" id="PF24626"/>
    </source>
</evidence>
<reference evidence="3 4" key="1">
    <citation type="journal article" date="2022" name="G3 (Bethesda)">
        <title>Whole-genome sequence and methylome profiling of the almond [Prunus dulcis (Mill.) D.A. Webb] cultivar 'Nonpareil'.</title>
        <authorList>
            <person name="D'Amico-Willman K.M."/>
            <person name="Ouma W.Z."/>
            <person name="Meulia T."/>
            <person name="Sideli G.M."/>
            <person name="Gradziel T.M."/>
            <person name="Fresnedo-Ramirez J."/>
        </authorList>
    </citation>
    <scope>NUCLEOTIDE SEQUENCE [LARGE SCALE GENOMIC DNA]</scope>
    <source>
        <strain evidence="3">Clone GOH B32 T37-40</strain>
    </source>
</reference>
<feature type="region of interest" description="Disordered" evidence="1">
    <location>
        <begin position="1"/>
        <end position="20"/>
    </location>
</feature>
<dbReference type="EMBL" id="JAJFAZ020000008">
    <property type="protein sequence ID" value="KAI5311728.1"/>
    <property type="molecule type" value="Genomic_DNA"/>
</dbReference>
<gene>
    <name evidence="3" type="ORF">L3X38_040901</name>
</gene>
<proteinExistence type="predicted"/>
<dbReference type="InterPro" id="IPR056924">
    <property type="entry name" value="SH3_Tf2-1"/>
</dbReference>
<protein>
    <recommendedName>
        <fullName evidence="2">Tf2-1-like SH3-like domain-containing protein</fullName>
    </recommendedName>
</protein>
<organism evidence="3 4">
    <name type="scientific">Prunus dulcis</name>
    <name type="common">Almond</name>
    <name type="synonym">Amygdalus dulcis</name>
    <dbReference type="NCBI Taxonomy" id="3755"/>
    <lineage>
        <taxon>Eukaryota</taxon>
        <taxon>Viridiplantae</taxon>
        <taxon>Streptophyta</taxon>
        <taxon>Embryophyta</taxon>
        <taxon>Tracheophyta</taxon>
        <taxon>Spermatophyta</taxon>
        <taxon>Magnoliopsida</taxon>
        <taxon>eudicotyledons</taxon>
        <taxon>Gunneridae</taxon>
        <taxon>Pentapetalae</taxon>
        <taxon>rosids</taxon>
        <taxon>fabids</taxon>
        <taxon>Rosales</taxon>
        <taxon>Rosaceae</taxon>
        <taxon>Amygdaloideae</taxon>
        <taxon>Amygdaleae</taxon>
        <taxon>Prunus</taxon>
    </lineage>
</organism>
<dbReference type="Proteomes" id="UP001054821">
    <property type="component" value="Chromosome 8"/>
</dbReference>